<dbReference type="EMBL" id="ALQA01000127">
    <property type="protein sequence ID" value="EJZ04324.1"/>
    <property type="molecule type" value="Genomic_DNA"/>
</dbReference>
<comment type="caution">
    <text evidence="1">The sequence shown here is derived from an EMBL/GenBank/DDBJ whole genome shotgun (WGS) entry which is preliminary data.</text>
</comment>
<sequence length="78" mass="8397">MIPWVTAVVIAVLLAAILLTIGWAYQTANRLDRLHVRYDLSWQALDGALARRAVVARAVAVEAYGGGPEGRRLAARAA</sequence>
<gene>
    <name evidence="1" type="ORF">MVAC_29388</name>
</gene>
<proteinExistence type="predicted"/>
<evidence type="ECO:0000313" key="1">
    <source>
        <dbReference type="EMBL" id="EJZ04324.1"/>
    </source>
</evidence>
<dbReference type="AlphaFoldDB" id="K0V006"/>
<keyword evidence="2" id="KW-1185">Reference proteome</keyword>
<reference evidence="1 2" key="1">
    <citation type="journal article" date="2012" name="J. Bacteriol.">
        <title>Complete Genome Sequence of Mycobacterium vaccae Type Strain ATCC 25954.</title>
        <authorList>
            <person name="Ho Y.S."/>
            <person name="Adroub S.A."/>
            <person name="Abadi M."/>
            <person name="Al Alwan B."/>
            <person name="Alkhateeb R."/>
            <person name="Gao G."/>
            <person name="Ragab A."/>
            <person name="Ali S."/>
            <person name="van Soolingen D."/>
            <person name="Bitter W."/>
            <person name="Pain A."/>
            <person name="Abdallah A.M."/>
        </authorList>
    </citation>
    <scope>NUCLEOTIDE SEQUENCE [LARGE SCALE GENOMIC DNA]</scope>
    <source>
        <strain evidence="1 2">ATCC 25954</strain>
    </source>
</reference>
<evidence type="ECO:0000313" key="2">
    <source>
        <dbReference type="Proteomes" id="UP000006072"/>
    </source>
</evidence>
<keyword evidence="1" id="KW-0378">Hydrolase</keyword>
<protein>
    <submittedName>
        <fullName evidence="1">Hydrolase, nudix family protein</fullName>
    </submittedName>
</protein>
<organism evidence="1 2">
    <name type="scientific">Mycolicibacterium vaccae ATCC 25954</name>
    <dbReference type="NCBI Taxonomy" id="1194972"/>
    <lineage>
        <taxon>Bacteria</taxon>
        <taxon>Bacillati</taxon>
        <taxon>Actinomycetota</taxon>
        <taxon>Actinomycetes</taxon>
        <taxon>Mycobacteriales</taxon>
        <taxon>Mycobacteriaceae</taxon>
        <taxon>Mycolicibacterium</taxon>
    </lineage>
</organism>
<dbReference type="HOGENOM" id="CLU_2627751_0_0_11"/>
<feature type="non-terminal residue" evidence="1">
    <location>
        <position position="78"/>
    </location>
</feature>
<dbReference type="Proteomes" id="UP000006072">
    <property type="component" value="Unassembled WGS sequence"/>
</dbReference>
<dbReference type="GO" id="GO:0016787">
    <property type="term" value="F:hydrolase activity"/>
    <property type="evidence" value="ECO:0007669"/>
    <property type="project" value="UniProtKB-KW"/>
</dbReference>
<dbReference type="eggNOG" id="COG0494">
    <property type="taxonomic scope" value="Bacteria"/>
</dbReference>
<name>K0V006_MYCVA</name>
<accession>K0V006</accession>